<protein>
    <recommendedName>
        <fullName evidence="3">DUF2325 domain-containing protein</fullName>
    </recommendedName>
</protein>
<proteinExistence type="predicted"/>
<evidence type="ECO:0000313" key="2">
    <source>
        <dbReference type="Proteomes" id="UP000325292"/>
    </source>
</evidence>
<dbReference type="Proteomes" id="UP000325292">
    <property type="component" value="Chromosome"/>
</dbReference>
<accession>A0ABM6RSP7</accession>
<gene>
    <name evidence="1" type="ORF">BXT84_10725</name>
</gene>
<keyword evidence="2" id="KW-1185">Reference proteome</keyword>
<dbReference type="EMBL" id="CP019454">
    <property type="protein sequence ID" value="AUW94353.1"/>
    <property type="molecule type" value="Genomic_DNA"/>
</dbReference>
<name>A0ABM6RSP7_9FIRM</name>
<sequence>MDPVLNGNATDFEVSVKKTSSATTVHVSDLVLQLTRLGMTQNVKEAVQSKPEIALIGYKTDLSYLQRQLRLIVEGWQRIRNWLELYRQSCDSNQVPSPQSLERIYQLVTEAPHTGGFNTIILDLDRIMKKYDRLCREFDDEVVHIEEFLLIAQRQPLIQPLWKNLELELIGFMSKQLQNIGNPISSVHSLDKSSREQWANQIAIRFNALKLAGEVLEERAKIVHQIDAELRWVEWQTARQLVFLDDESAIDRLLNPDFREMMAVDLDACTKGLELAARRLRYDAVIAFRDILPFKASPSIHQWTAHAYVAQGNDVKALQELEAVKNIEWLPCTYGVAATALIRLGHHEEAVPIAKIAISHGWLERPEAPEMVDELVLTGSLVRDELLDFCNLVVDHCTSYSQAKLFESAYEQRIACLLDIQGVDPREVLDACASFTEMLTGKGETSDAWRIYCSFKPQIKDVIKLQWLDSLAADIPEALNEVKNIAWKSLSNSLIHEQAVEILKAYKSVPKEFRHDDALSSPDHIKIQPLSLLLAGATKSIRTQVRKRLVEEYGFPAHSIAEVASPWEGHTSTSEIRSLVNRHDLVVAYTSMMKHSLWEQLDVPSEKLVYPPSGGVSGSLAVILERCRQSMEAS</sequence>
<organism evidence="1 2">
    <name type="scientific">Sulfobacillus thermotolerans</name>
    <dbReference type="NCBI Taxonomy" id="338644"/>
    <lineage>
        <taxon>Bacteria</taxon>
        <taxon>Bacillati</taxon>
        <taxon>Bacillota</taxon>
        <taxon>Clostridia</taxon>
        <taxon>Eubacteriales</taxon>
        <taxon>Clostridiales Family XVII. Incertae Sedis</taxon>
        <taxon>Sulfobacillus</taxon>
    </lineage>
</organism>
<evidence type="ECO:0000313" key="1">
    <source>
        <dbReference type="EMBL" id="AUW94353.1"/>
    </source>
</evidence>
<reference evidence="1 2" key="1">
    <citation type="journal article" date="2019" name="Sci. Rep.">
        <title>Sulfobacillus thermotolerans: new insights into resistance and metabolic capacities of acidophilic chemolithotrophs.</title>
        <authorList>
            <person name="Panyushkina A.E."/>
            <person name="Babenko V.V."/>
            <person name="Nikitina A.S."/>
            <person name="Selezneva O.V."/>
            <person name="Tsaplina I.A."/>
            <person name="Letarova M.A."/>
            <person name="Kostryukova E.S."/>
            <person name="Letarov A.V."/>
        </authorList>
    </citation>
    <scope>NUCLEOTIDE SEQUENCE [LARGE SCALE GENOMIC DNA]</scope>
    <source>
        <strain evidence="1 2">Kr1</strain>
    </source>
</reference>
<evidence type="ECO:0008006" key="3">
    <source>
        <dbReference type="Google" id="ProtNLM"/>
    </source>
</evidence>